<sequence>MQHLLVRNLVAARRLFANTLVLTHATPPIRARRQRHVKRKRLSLARASTKSKPSDAWPPKPAKEIQPKLLTTHLDGHIPYSQETLDLFKASPKFCQQQEREFRVFAADGNEKRLRFKPMQATQRAFLHALAEDFGLDSESQDPEPHRHVSVFKTPRFVSAPMKTLSQCLKIQAAPVAASNETSSSARALVANADPYNAFLLTEPRFGLTIDELHSDLSPEFSSASFGNFDISFLPSGDIVIKPLPAHFMSNQKLEADLGNMKISVSKKVSALGFAKETMLCAIDGSLNVLRREDESASGAGGWSQVAKGAGRKIAPVRSDVGVKSSFTVLGTKAAKKVKKESNEEAVDDWEREVEGAVLLVPGAVAQLYNTVIETAYGGVQGVAAFNSSPAGNISNWQDITVWRGIPFAASTSGSNRFRPPQNLTAWNNTLHASTFGGVCPQDFTLSSSLYYSEDCLNLNIWSAGNDTSAKLPVMLWSYPAESTAAQPLFDGAGMASKGFVFVNYNYRTGSLGWLATEELSREMVVGYGTNSSGNWGMLDQFAALKWVHANIASFGGDPDHITIMGQSAGSAATQHMLNSPLTSGLIVNAIIESGVRDPHDPQASSLAEGYHNLSVALTTGATYMSSLSASSIAGLRALPFEDLIVSFRGNFSFGAVLDYYAMPATYMTTLLSGLGNDVPILTGNTRDESGASFTENTTVSAYNASLISQYGSYFAAQFLALYPAANNSEADTSFNAHYRDTSRVGTWNWARYWKEGGKRSDVFTYLWDHAPPGQGQGAYHESEISYVLNNLYGTDLPWEAEDYVIAEKMSSYWANFARTGNPNLGGSYPGGNLSYFPSWRESSNTTMELGDGFWGGMPIAKPAQIALIDNFFGTQVPI</sequence>
<dbReference type="EMBL" id="JAAMPI010000591">
    <property type="protein sequence ID" value="KAF4630086.1"/>
    <property type="molecule type" value="Genomic_DNA"/>
</dbReference>
<dbReference type="InterPro" id="IPR029058">
    <property type="entry name" value="AB_hydrolase_fold"/>
</dbReference>
<reference evidence="4 5" key="1">
    <citation type="submission" date="2020-03" db="EMBL/GenBank/DDBJ databases">
        <title>Draft Genome Sequence of Cudoniella acicularis.</title>
        <authorList>
            <person name="Buettner E."/>
            <person name="Kellner H."/>
        </authorList>
    </citation>
    <scope>NUCLEOTIDE SEQUENCE [LARGE SCALE GENOMIC DNA]</scope>
    <source>
        <strain evidence="4 5">DSM 108380</strain>
    </source>
</reference>
<keyword evidence="2" id="KW-0378">Hydrolase</keyword>
<feature type="domain" description="R3H" evidence="3">
    <location>
        <begin position="92"/>
        <end position="155"/>
    </location>
</feature>
<evidence type="ECO:0000313" key="5">
    <source>
        <dbReference type="Proteomes" id="UP000566819"/>
    </source>
</evidence>
<dbReference type="SUPFAM" id="SSF53474">
    <property type="entry name" value="alpha/beta-Hydrolases"/>
    <property type="match status" value="1"/>
</dbReference>
<dbReference type="PROSITE" id="PS51061">
    <property type="entry name" value="R3H"/>
    <property type="match status" value="1"/>
</dbReference>
<comment type="similarity">
    <text evidence="1">Belongs to the type-B carboxylesterase/lipase family.</text>
</comment>
<dbReference type="PROSITE" id="PS00122">
    <property type="entry name" value="CARBOXYLESTERASE_B_1"/>
    <property type="match status" value="1"/>
</dbReference>
<dbReference type="OrthoDB" id="408631at2759"/>
<dbReference type="Proteomes" id="UP000566819">
    <property type="component" value="Unassembled WGS sequence"/>
</dbReference>
<dbReference type="SUPFAM" id="SSF82708">
    <property type="entry name" value="R3H domain"/>
    <property type="match status" value="1"/>
</dbReference>
<keyword evidence="5" id="KW-1185">Reference proteome</keyword>
<dbReference type="InterPro" id="IPR019826">
    <property type="entry name" value="Carboxylesterase_B_AS"/>
</dbReference>
<gene>
    <name evidence="4" type="ORF">G7Y89_g8056</name>
</gene>
<dbReference type="InterPro" id="IPR050309">
    <property type="entry name" value="Type-B_Carboxylest/Lipase"/>
</dbReference>
<name>A0A8H4W1G1_9HELO</name>
<organism evidence="4 5">
    <name type="scientific">Cudoniella acicularis</name>
    <dbReference type="NCBI Taxonomy" id="354080"/>
    <lineage>
        <taxon>Eukaryota</taxon>
        <taxon>Fungi</taxon>
        <taxon>Dikarya</taxon>
        <taxon>Ascomycota</taxon>
        <taxon>Pezizomycotina</taxon>
        <taxon>Leotiomycetes</taxon>
        <taxon>Helotiales</taxon>
        <taxon>Tricladiaceae</taxon>
        <taxon>Cudoniella</taxon>
    </lineage>
</organism>
<comment type="caution">
    <text evidence="4">The sequence shown here is derived from an EMBL/GenBank/DDBJ whole genome shotgun (WGS) entry which is preliminary data.</text>
</comment>
<dbReference type="InterPro" id="IPR002018">
    <property type="entry name" value="CarbesteraseB"/>
</dbReference>
<dbReference type="GO" id="GO:0003676">
    <property type="term" value="F:nucleic acid binding"/>
    <property type="evidence" value="ECO:0007669"/>
    <property type="project" value="UniProtKB-UniRule"/>
</dbReference>
<dbReference type="SMART" id="SM00393">
    <property type="entry name" value="R3H"/>
    <property type="match status" value="1"/>
</dbReference>
<dbReference type="Pfam" id="PF01424">
    <property type="entry name" value="R3H"/>
    <property type="match status" value="1"/>
</dbReference>
<dbReference type="PANTHER" id="PTHR11559">
    <property type="entry name" value="CARBOXYLESTERASE"/>
    <property type="match status" value="1"/>
</dbReference>
<dbReference type="InterPro" id="IPR036867">
    <property type="entry name" value="R3H_dom_sf"/>
</dbReference>
<dbReference type="Pfam" id="PF00135">
    <property type="entry name" value="COesterase"/>
    <property type="match status" value="1"/>
</dbReference>
<dbReference type="InterPro" id="IPR034077">
    <property type="entry name" value="R3H_FAP1"/>
</dbReference>
<dbReference type="Gene3D" id="3.40.50.1820">
    <property type="entry name" value="alpha/beta hydrolase"/>
    <property type="match status" value="1"/>
</dbReference>
<evidence type="ECO:0000259" key="3">
    <source>
        <dbReference type="PROSITE" id="PS51061"/>
    </source>
</evidence>
<proteinExistence type="inferred from homology"/>
<dbReference type="InterPro" id="IPR001374">
    <property type="entry name" value="R3H_dom"/>
</dbReference>
<evidence type="ECO:0000313" key="4">
    <source>
        <dbReference type="EMBL" id="KAF4630086.1"/>
    </source>
</evidence>
<dbReference type="GO" id="GO:0016787">
    <property type="term" value="F:hydrolase activity"/>
    <property type="evidence" value="ECO:0007669"/>
    <property type="project" value="UniProtKB-KW"/>
</dbReference>
<dbReference type="AlphaFoldDB" id="A0A8H4W1G1"/>
<accession>A0A8H4W1G1</accession>
<dbReference type="Gene3D" id="3.30.1370.50">
    <property type="entry name" value="R3H-like domain"/>
    <property type="match status" value="1"/>
</dbReference>
<dbReference type="CDD" id="cd06006">
    <property type="entry name" value="R3H_unknown_2"/>
    <property type="match status" value="1"/>
</dbReference>
<protein>
    <recommendedName>
        <fullName evidence="3">R3H domain-containing protein</fullName>
    </recommendedName>
</protein>
<evidence type="ECO:0000256" key="2">
    <source>
        <dbReference type="ARBA" id="ARBA00022801"/>
    </source>
</evidence>
<dbReference type="FunFam" id="3.30.1370.50:FF:000006">
    <property type="entry name" value="NF-X1 finger transcription factor"/>
    <property type="match status" value="1"/>
</dbReference>
<evidence type="ECO:0000256" key="1">
    <source>
        <dbReference type="ARBA" id="ARBA00005964"/>
    </source>
</evidence>